<dbReference type="InterPro" id="IPR011333">
    <property type="entry name" value="SKP1/BTB/POZ_sf"/>
</dbReference>
<gene>
    <name evidence="4" type="ORF">QYE76_051115</name>
</gene>
<feature type="region of interest" description="Disordered" evidence="2">
    <location>
        <begin position="334"/>
        <end position="359"/>
    </location>
</feature>
<evidence type="ECO:0000256" key="1">
    <source>
        <dbReference type="ARBA" id="ARBA00004906"/>
    </source>
</evidence>
<dbReference type="InterPro" id="IPR021135">
    <property type="entry name" value="PEP_COase"/>
</dbReference>
<feature type="region of interest" description="Disordered" evidence="2">
    <location>
        <begin position="228"/>
        <end position="296"/>
    </location>
</feature>
<comment type="caution">
    <text evidence="4">The sequence shown here is derived from an EMBL/GenBank/DDBJ whole genome shotgun (WGS) entry which is preliminary data.</text>
</comment>
<dbReference type="GO" id="GO:0048046">
    <property type="term" value="C:apoplast"/>
    <property type="evidence" value="ECO:0007669"/>
    <property type="project" value="TreeGrafter"/>
</dbReference>
<dbReference type="InterPro" id="IPR000210">
    <property type="entry name" value="BTB/POZ_dom"/>
</dbReference>
<dbReference type="Pfam" id="PF00651">
    <property type="entry name" value="BTB"/>
    <property type="match status" value="1"/>
</dbReference>
<reference evidence="4" key="1">
    <citation type="submission" date="2023-07" db="EMBL/GenBank/DDBJ databases">
        <title>A chromosome-level genome assembly of Lolium multiflorum.</title>
        <authorList>
            <person name="Chen Y."/>
            <person name="Copetti D."/>
            <person name="Kolliker R."/>
            <person name="Studer B."/>
        </authorList>
    </citation>
    <scope>NUCLEOTIDE SEQUENCE</scope>
    <source>
        <strain evidence="4">02402/16</strain>
        <tissue evidence="4">Leaf</tissue>
    </source>
</reference>
<dbReference type="GO" id="GO:0008964">
    <property type="term" value="F:phosphoenolpyruvate carboxylase activity"/>
    <property type="evidence" value="ECO:0007669"/>
    <property type="project" value="InterPro"/>
</dbReference>
<dbReference type="PANTHER" id="PTHR30523">
    <property type="entry name" value="PHOSPHOENOLPYRUVATE CARBOXYLASE"/>
    <property type="match status" value="1"/>
</dbReference>
<feature type="domain" description="BTB" evidence="3">
    <location>
        <begin position="35"/>
        <end position="102"/>
    </location>
</feature>
<dbReference type="EMBL" id="JAUUTY010000003">
    <property type="protein sequence ID" value="KAK1662956.1"/>
    <property type="molecule type" value="Genomic_DNA"/>
</dbReference>
<dbReference type="GO" id="GO:0006099">
    <property type="term" value="P:tricarboxylic acid cycle"/>
    <property type="evidence" value="ECO:0007669"/>
    <property type="project" value="InterPro"/>
</dbReference>
<dbReference type="SUPFAM" id="SSF54695">
    <property type="entry name" value="POZ domain"/>
    <property type="match status" value="1"/>
</dbReference>
<dbReference type="GO" id="GO:0048366">
    <property type="term" value="P:leaf development"/>
    <property type="evidence" value="ECO:0007669"/>
    <property type="project" value="TreeGrafter"/>
</dbReference>
<accession>A0AAD8SRA5</accession>
<evidence type="ECO:0000256" key="2">
    <source>
        <dbReference type="SAM" id="MobiDB-lite"/>
    </source>
</evidence>
<evidence type="ECO:0000313" key="4">
    <source>
        <dbReference type="EMBL" id="KAK1662956.1"/>
    </source>
</evidence>
<dbReference type="GO" id="GO:0015977">
    <property type="term" value="P:carbon fixation"/>
    <property type="evidence" value="ECO:0007669"/>
    <property type="project" value="InterPro"/>
</dbReference>
<comment type="pathway">
    <text evidence="1">Protein modification; protein ubiquitination.</text>
</comment>
<dbReference type="Pfam" id="PF00311">
    <property type="entry name" value="PEPcase"/>
    <property type="match status" value="2"/>
</dbReference>
<feature type="compositionally biased region" description="Basic and acidic residues" evidence="2">
    <location>
        <begin position="262"/>
        <end position="276"/>
    </location>
</feature>
<protein>
    <recommendedName>
        <fullName evidence="3">BTB domain-containing protein</fullName>
    </recommendedName>
</protein>
<evidence type="ECO:0000313" key="5">
    <source>
        <dbReference type="Proteomes" id="UP001231189"/>
    </source>
</evidence>
<evidence type="ECO:0000259" key="3">
    <source>
        <dbReference type="PROSITE" id="PS50097"/>
    </source>
</evidence>
<proteinExistence type="predicted"/>
<feature type="region of interest" description="Disordered" evidence="2">
    <location>
        <begin position="624"/>
        <end position="647"/>
    </location>
</feature>
<dbReference type="SMART" id="SM00225">
    <property type="entry name" value="BTB"/>
    <property type="match status" value="1"/>
</dbReference>
<dbReference type="Gene3D" id="3.30.710.10">
    <property type="entry name" value="Potassium Channel Kv1.1, Chain A"/>
    <property type="match status" value="1"/>
</dbReference>
<organism evidence="4 5">
    <name type="scientific">Lolium multiflorum</name>
    <name type="common">Italian ryegrass</name>
    <name type="synonym">Lolium perenne subsp. multiflorum</name>
    <dbReference type="NCBI Taxonomy" id="4521"/>
    <lineage>
        <taxon>Eukaryota</taxon>
        <taxon>Viridiplantae</taxon>
        <taxon>Streptophyta</taxon>
        <taxon>Embryophyta</taxon>
        <taxon>Tracheophyta</taxon>
        <taxon>Spermatophyta</taxon>
        <taxon>Magnoliopsida</taxon>
        <taxon>Liliopsida</taxon>
        <taxon>Poales</taxon>
        <taxon>Poaceae</taxon>
        <taxon>BOP clade</taxon>
        <taxon>Pooideae</taxon>
        <taxon>Poodae</taxon>
        <taxon>Poeae</taxon>
        <taxon>Poeae Chloroplast Group 2 (Poeae type)</taxon>
        <taxon>Loliodinae</taxon>
        <taxon>Loliinae</taxon>
        <taxon>Lolium</taxon>
    </lineage>
</organism>
<dbReference type="Proteomes" id="UP001231189">
    <property type="component" value="Unassembled WGS sequence"/>
</dbReference>
<dbReference type="PRINTS" id="PR00150">
    <property type="entry name" value="PEPCARBXLASE"/>
</dbReference>
<dbReference type="InterPro" id="IPR015813">
    <property type="entry name" value="Pyrv/PenolPyrv_kinase-like_dom"/>
</dbReference>
<dbReference type="AlphaFoldDB" id="A0AAD8SRA5"/>
<dbReference type="SUPFAM" id="SSF51621">
    <property type="entry name" value="Phosphoenolpyruvate/pyruvate domain"/>
    <property type="match status" value="1"/>
</dbReference>
<dbReference type="PANTHER" id="PTHR30523:SF25">
    <property type="entry name" value="PHOSPHOENOLPYRUVATE CARBOXYLASE"/>
    <property type="match status" value="1"/>
</dbReference>
<keyword evidence="5" id="KW-1185">Reference proteome</keyword>
<dbReference type="PROSITE" id="PS50097">
    <property type="entry name" value="BTB"/>
    <property type="match status" value="1"/>
</dbReference>
<dbReference type="GO" id="GO:0009507">
    <property type="term" value="C:chloroplast"/>
    <property type="evidence" value="ECO:0007669"/>
    <property type="project" value="TreeGrafter"/>
</dbReference>
<feature type="compositionally biased region" description="Basic and acidic residues" evidence="2">
    <location>
        <begin position="630"/>
        <end position="641"/>
    </location>
</feature>
<name>A0AAD8SRA5_LOLMU</name>
<feature type="compositionally biased region" description="Low complexity" evidence="2">
    <location>
        <begin position="343"/>
        <end position="354"/>
    </location>
</feature>
<sequence>MTVIKDPYVMEDHIEVPPSNITEQLGKLLDAKDGADVMFEVQGEELPAHKLVLAMRSPVFKALLYGPMKEKDSNRVIIDDMQPAIFKVLLHFIYTDSLPPKMDDDLEGDDKKEVTRHLLVAADRSHGARAAPAAGLPHQKCDGPMGGGDVLEEHPQGWWRNATAARTRGTTDAALDSRAAAHQFAHVHVRQRAPRRAGPPQIPLASERLAAELARCCVPRRRPGLRAPRRRACPHLSSLPSRAPVKSSSAVGSTGLDLGDPGQREKGKRQRFDGRRGPRRCNTTGLNLDDDDPRSEPCEAVAGGLGESGNYTGPSRRSCDAGDAITLTSYCSGSAVSRSPCESYRSSRTWPTSSSGGGPSHLAILSQVAAAQHRQRLAPRHRPGQVIDKSFGEENLCFRTHAAEVHGSAGARHEPAGVAQARVARAARRHGHGRHREEYRSIVFQEPRFVEYFRSATPETKYGRMNIGNRPSKRKAGSGIESLRAIPWIFAWTQTRFFHLPVWLGFGAALRHAMDTRPGDPGIAALYDKLLVPEDLWPFGEQLRANYAETQSLLLQVAGHSDLLESDPYLRQRLMFRDSYITALNVCQAYTLKRIRDGEIRPATRPPLSTELLEDTATAWLSSTPAANDEDSKKGEAHEELDCSNAPTPEYSVEDLIKMVTVTVTLATIDTAGAARITHLYRIHSLEEEKLEVSPKSSVTFATIGGYDCTVRPYGIDRLRPKASAPGTGGMRPYHVSDSLNRQGRGWNDKGTLASPWLHKATTAEETPTFAGYRVQDRHYLNHFQPSQGPRDQVDKMGMPHILNQLGLHDGFNTICNNVGLLDFSFHEAATYRRLTLEFLLSAELMKENYA</sequence>
<dbReference type="GO" id="GO:0005829">
    <property type="term" value="C:cytosol"/>
    <property type="evidence" value="ECO:0007669"/>
    <property type="project" value="TreeGrafter"/>
</dbReference>